<organism evidence="1 2">
    <name type="scientific">Baudoinia panamericana (strain UAMH 10762)</name>
    <name type="common">Angels' share fungus</name>
    <name type="synonym">Baudoinia compniacensis (strain UAMH 10762)</name>
    <dbReference type="NCBI Taxonomy" id="717646"/>
    <lineage>
        <taxon>Eukaryota</taxon>
        <taxon>Fungi</taxon>
        <taxon>Dikarya</taxon>
        <taxon>Ascomycota</taxon>
        <taxon>Pezizomycotina</taxon>
        <taxon>Dothideomycetes</taxon>
        <taxon>Dothideomycetidae</taxon>
        <taxon>Mycosphaerellales</taxon>
        <taxon>Teratosphaeriaceae</taxon>
        <taxon>Baudoinia</taxon>
    </lineage>
</organism>
<dbReference type="Proteomes" id="UP000011761">
    <property type="component" value="Unassembled WGS sequence"/>
</dbReference>
<accession>M2NE73</accession>
<protein>
    <submittedName>
        <fullName evidence="1">Uncharacterized protein</fullName>
    </submittedName>
</protein>
<proteinExistence type="predicted"/>
<name>M2NE73_BAUPA</name>
<dbReference type="AlphaFoldDB" id="M2NE73"/>
<evidence type="ECO:0000313" key="1">
    <source>
        <dbReference type="EMBL" id="EMC97255.1"/>
    </source>
</evidence>
<evidence type="ECO:0000313" key="2">
    <source>
        <dbReference type="Proteomes" id="UP000011761"/>
    </source>
</evidence>
<dbReference type="KEGG" id="bcom:BAUCODRAFT_33000"/>
<keyword evidence="2" id="KW-1185">Reference proteome</keyword>
<dbReference type="EMBL" id="KB445554">
    <property type="protein sequence ID" value="EMC97255.1"/>
    <property type="molecule type" value="Genomic_DNA"/>
</dbReference>
<dbReference type="RefSeq" id="XP_007675217.1">
    <property type="nucleotide sequence ID" value="XM_007677027.1"/>
</dbReference>
<reference evidence="1 2" key="1">
    <citation type="journal article" date="2012" name="PLoS Pathog.">
        <title>Diverse lifestyles and strategies of plant pathogenesis encoded in the genomes of eighteen Dothideomycetes fungi.</title>
        <authorList>
            <person name="Ohm R.A."/>
            <person name="Feau N."/>
            <person name="Henrissat B."/>
            <person name="Schoch C.L."/>
            <person name="Horwitz B.A."/>
            <person name="Barry K.W."/>
            <person name="Condon B.J."/>
            <person name="Copeland A.C."/>
            <person name="Dhillon B."/>
            <person name="Glaser F."/>
            <person name="Hesse C.N."/>
            <person name="Kosti I."/>
            <person name="LaButti K."/>
            <person name="Lindquist E.A."/>
            <person name="Lucas S."/>
            <person name="Salamov A.A."/>
            <person name="Bradshaw R.E."/>
            <person name="Ciuffetti L."/>
            <person name="Hamelin R.C."/>
            <person name="Kema G.H.J."/>
            <person name="Lawrence C."/>
            <person name="Scott J.A."/>
            <person name="Spatafora J.W."/>
            <person name="Turgeon B.G."/>
            <person name="de Wit P.J.G.M."/>
            <person name="Zhong S."/>
            <person name="Goodwin S.B."/>
            <person name="Grigoriev I.V."/>
        </authorList>
    </citation>
    <scope>NUCLEOTIDE SEQUENCE [LARGE SCALE GENOMIC DNA]</scope>
    <source>
        <strain evidence="1 2">UAMH 10762</strain>
    </source>
</reference>
<dbReference type="HOGENOM" id="CLU_1360186_0_0_1"/>
<gene>
    <name evidence="1" type="ORF">BAUCODRAFT_33000</name>
</gene>
<dbReference type="GeneID" id="19111918"/>
<sequence length="201" mass="23447">MALEALTTREWPSLARIPDCLRPIEIIGLKQKSDGRSSFLFRLYQSEISWCLLEKFDEIDVSYVDTIYYLFEDNQPDKLLPYALVRWHPIWFDIPTIKACNAFMVVANAFLCIVGQWLDQSGDSSWRSAERLHWDGLKHEIRDPTNGKVAHLCLEANCKRCNARTNEDVHELSRHFDEFTLLEERKALTSEVRDSDASYNM</sequence>